<feature type="region of interest" description="Disordered" evidence="6">
    <location>
        <begin position="1"/>
        <end position="44"/>
    </location>
</feature>
<dbReference type="GO" id="GO:0005634">
    <property type="term" value="C:nucleus"/>
    <property type="evidence" value="ECO:0007669"/>
    <property type="project" value="UniProtKB-SubCell"/>
</dbReference>
<keyword evidence="5" id="KW-0539">Nucleus</keyword>
<evidence type="ECO:0008006" key="9">
    <source>
        <dbReference type="Google" id="ProtNLM"/>
    </source>
</evidence>
<protein>
    <recommendedName>
        <fullName evidence="9">Transcription factor domain-containing protein</fullName>
    </recommendedName>
</protein>
<dbReference type="EMBL" id="RSCD01000001">
    <property type="protein sequence ID" value="RSH95551.1"/>
    <property type="molecule type" value="Genomic_DNA"/>
</dbReference>
<keyword evidence="8" id="KW-1185">Reference proteome</keyword>
<name>A0A427YX15_9TREE</name>
<dbReference type="InterPro" id="IPR051089">
    <property type="entry name" value="prtT"/>
</dbReference>
<proteinExistence type="predicted"/>
<dbReference type="STRING" id="1890683.A0A427YX15"/>
<dbReference type="Proteomes" id="UP000279259">
    <property type="component" value="Unassembled WGS sequence"/>
</dbReference>
<sequence length="494" mass="54709">MVAGRSPPLSQTTHISTARPALSVWPPTSSGQHPQVRDNTSQSDLTLAEAGAGTSHAFTEGGAFGVIGGVAYSPGSALGEYRKHEDPISQGYLNELEAQLLLEQFHLHLNPIICLLDPILHTLDFLRSHSSLLLSSVLTVASKVFRPDLYPDLCVHVKTVLGRALAEGTCDIGVVQSLLLLVYWKQPRDRTGWLKIGICARMAHQLGLHLGRAVGALPDERTARLVFNAERTWYNLALFEKAYIPDSQLQDCEVWARENTEWHVGGDWQLACSLSHHIAPQLARITPALSVVQQTYELDQLDRFMEHHLQRWFSTERPSGLPETSMVVLKGWALEAAFRVKQTRLELFPSDDARSNAVFAAISFLEQMQLVASCGYLRFLQDNAAMTLSRVGLFFNKVFSDAPPALKSIIVRSMTNVHTFCTESANGDPEAAGALTARFFGRLLRSLKDTFLSNCNTDLDQTLTLDHEYWGHLFYSNDSQNGFSSGNLHSGTLP</sequence>
<keyword evidence="3" id="KW-0238">DNA-binding</keyword>
<evidence type="ECO:0000256" key="2">
    <source>
        <dbReference type="ARBA" id="ARBA00023015"/>
    </source>
</evidence>
<dbReference type="PANTHER" id="PTHR31845">
    <property type="entry name" value="FINGER DOMAIN PROTEIN, PUTATIVE-RELATED"/>
    <property type="match status" value="1"/>
</dbReference>
<keyword evidence="4" id="KW-0804">Transcription</keyword>
<reference evidence="7 8" key="1">
    <citation type="submission" date="2018-11" db="EMBL/GenBank/DDBJ databases">
        <title>Genome sequence of Saitozyma podzolica DSM 27192.</title>
        <authorList>
            <person name="Aliyu H."/>
            <person name="Gorte O."/>
            <person name="Ochsenreither K."/>
        </authorList>
    </citation>
    <scope>NUCLEOTIDE SEQUENCE [LARGE SCALE GENOMIC DNA]</scope>
    <source>
        <strain evidence="7 8">DSM 27192</strain>
    </source>
</reference>
<dbReference type="GO" id="GO:0000981">
    <property type="term" value="F:DNA-binding transcription factor activity, RNA polymerase II-specific"/>
    <property type="evidence" value="ECO:0007669"/>
    <property type="project" value="TreeGrafter"/>
</dbReference>
<organism evidence="7 8">
    <name type="scientific">Saitozyma podzolica</name>
    <dbReference type="NCBI Taxonomy" id="1890683"/>
    <lineage>
        <taxon>Eukaryota</taxon>
        <taxon>Fungi</taxon>
        <taxon>Dikarya</taxon>
        <taxon>Basidiomycota</taxon>
        <taxon>Agaricomycotina</taxon>
        <taxon>Tremellomycetes</taxon>
        <taxon>Tremellales</taxon>
        <taxon>Trimorphomycetaceae</taxon>
        <taxon>Saitozyma</taxon>
    </lineage>
</organism>
<gene>
    <name evidence="7" type="ORF">EHS25_000643</name>
</gene>
<evidence type="ECO:0000256" key="5">
    <source>
        <dbReference type="ARBA" id="ARBA00023242"/>
    </source>
</evidence>
<comment type="subcellular location">
    <subcellularLocation>
        <location evidence="1">Nucleus</location>
    </subcellularLocation>
</comment>
<dbReference type="CDD" id="cd12148">
    <property type="entry name" value="fungal_TF_MHR"/>
    <property type="match status" value="1"/>
</dbReference>
<comment type="caution">
    <text evidence="7">The sequence shown here is derived from an EMBL/GenBank/DDBJ whole genome shotgun (WGS) entry which is preliminary data.</text>
</comment>
<keyword evidence="2" id="KW-0805">Transcription regulation</keyword>
<evidence type="ECO:0000256" key="4">
    <source>
        <dbReference type="ARBA" id="ARBA00023163"/>
    </source>
</evidence>
<dbReference type="AlphaFoldDB" id="A0A427YX15"/>
<dbReference type="GO" id="GO:0000976">
    <property type="term" value="F:transcription cis-regulatory region binding"/>
    <property type="evidence" value="ECO:0007669"/>
    <property type="project" value="TreeGrafter"/>
</dbReference>
<evidence type="ECO:0000256" key="3">
    <source>
        <dbReference type="ARBA" id="ARBA00023125"/>
    </source>
</evidence>
<accession>A0A427YX15</accession>
<evidence type="ECO:0000256" key="6">
    <source>
        <dbReference type="SAM" id="MobiDB-lite"/>
    </source>
</evidence>
<feature type="compositionally biased region" description="Polar residues" evidence="6">
    <location>
        <begin position="26"/>
        <end position="44"/>
    </location>
</feature>
<dbReference type="OrthoDB" id="2528779at2759"/>
<evidence type="ECO:0000256" key="1">
    <source>
        <dbReference type="ARBA" id="ARBA00004123"/>
    </source>
</evidence>
<evidence type="ECO:0000313" key="7">
    <source>
        <dbReference type="EMBL" id="RSH95551.1"/>
    </source>
</evidence>
<dbReference type="PANTHER" id="PTHR31845:SF17">
    <property type="entry name" value="ZN(II)2CYS6 TRANSCRIPTION FACTOR (EUROFUNG)"/>
    <property type="match status" value="1"/>
</dbReference>
<evidence type="ECO:0000313" key="8">
    <source>
        <dbReference type="Proteomes" id="UP000279259"/>
    </source>
</evidence>